<keyword evidence="6" id="KW-1185">Reference proteome</keyword>
<feature type="domain" description="Acyl-CoA thioesterase 2 C-terminal" evidence="3">
    <location>
        <begin position="168"/>
        <end position="270"/>
    </location>
</feature>
<dbReference type="SUPFAM" id="SSF54637">
    <property type="entry name" value="Thioesterase/thiol ester dehydrase-isomerase"/>
    <property type="match status" value="2"/>
</dbReference>
<comment type="similarity">
    <text evidence="1">Belongs to the C/M/P thioester hydrolase family.</text>
</comment>
<evidence type="ECO:0000256" key="1">
    <source>
        <dbReference type="ARBA" id="ARBA00006538"/>
    </source>
</evidence>
<organism evidence="5 6">
    <name type="scientific">Corynebacterium stercoris</name>
    <dbReference type="NCBI Taxonomy" id="2943490"/>
    <lineage>
        <taxon>Bacteria</taxon>
        <taxon>Bacillati</taxon>
        <taxon>Actinomycetota</taxon>
        <taxon>Actinomycetes</taxon>
        <taxon>Mycobacteriales</taxon>
        <taxon>Corynebacteriaceae</taxon>
        <taxon>Corynebacterium</taxon>
    </lineage>
</organism>
<dbReference type="InterPro" id="IPR049449">
    <property type="entry name" value="TesB_ACOT8-like_N"/>
</dbReference>
<dbReference type="InterPro" id="IPR042171">
    <property type="entry name" value="Acyl-CoA_hotdog"/>
</dbReference>
<dbReference type="PANTHER" id="PTHR11066:SF34">
    <property type="entry name" value="ACYL-COENZYME A THIOESTERASE 8"/>
    <property type="match status" value="1"/>
</dbReference>
<keyword evidence="2" id="KW-0378">Hydrolase</keyword>
<dbReference type="Pfam" id="PF02551">
    <property type="entry name" value="Acyl_CoA_thio"/>
    <property type="match status" value="1"/>
</dbReference>
<dbReference type="Gene3D" id="2.40.160.210">
    <property type="entry name" value="Acyl-CoA thioesterase, double hotdog domain"/>
    <property type="match status" value="1"/>
</dbReference>
<name>A0ABT1FZJ2_9CORY</name>
<dbReference type="EMBL" id="JAMFTQ010000002">
    <property type="protein sequence ID" value="MCP1387189.1"/>
    <property type="molecule type" value="Genomic_DNA"/>
</dbReference>
<comment type="caution">
    <text evidence="5">The sequence shown here is derived from an EMBL/GenBank/DDBJ whole genome shotgun (WGS) entry which is preliminary data.</text>
</comment>
<dbReference type="InterPro" id="IPR025652">
    <property type="entry name" value="TesB_C"/>
</dbReference>
<protein>
    <submittedName>
        <fullName evidence="5">Acyl-CoA thioesterase II</fullName>
    </submittedName>
</protein>
<evidence type="ECO:0000313" key="5">
    <source>
        <dbReference type="EMBL" id="MCP1387189.1"/>
    </source>
</evidence>
<dbReference type="CDD" id="cd03445">
    <property type="entry name" value="Thioesterase_II_repeat2"/>
    <property type="match status" value="1"/>
</dbReference>
<sequence>MQYTSELARVLRIEQLSDDRFRGPSMNTDVFNRTFGGHLVGQAVAAATRTVGEDKLVHSLHSYFLAPADADKDTEYVVKRLRDGRSFASRTVEAYQDGECCFMMTASFHHDLDNGPEHAEPMPEVPAPEDVPVPEDIPSGVPGAKKDFREWDIRTIDPNVAVPDLTTVSGRSIWFRFKGELPDNNAVHACALSYMSDMTILFSALQAHPGYKVQLASLDHAIWFFRPVRVTDWLLYRQASPSAASGRALAQGRIFNRGGELVALVAQEGLARDLRAGATQVPVRGN</sequence>
<dbReference type="InterPro" id="IPR029069">
    <property type="entry name" value="HotDog_dom_sf"/>
</dbReference>
<proteinExistence type="inferred from homology"/>
<evidence type="ECO:0000313" key="6">
    <source>
        <dbReference type="Proteomes" id="UP001204000"/>
    </source>
</evidence>
<dbReference type="InterPro" id="IPR003703">
    <property type="entry name" value="Acyl_CoA_thio"/>
</dbReference>
<feature type="domain" description="Acyl-CoA thioesterase-like N-terminal HotDog" evidence="4">
    <location>
        <begin position="33"/>
        <end position="109"/>
    </location>
</feature>
<dbReference type="Proteomes" id="UP001204000">
    <property type="component" value="Unassembled WGS sequence"/>
</dbReference>
<dbReference type="Pfam" id="PF13622">
    <property type="entry name" value="4HBT_3"/>
    <property type="match status" value="1"/>
</dbReference>
<dbReference type="PANTHER" id="PTHR11066">
    <property type="entry name" value="ACYL-COA THIOESTERASE"/>
    <property type="match status" value="1"/>
</dbReference>
<gene>
    <name evidence="5" type="ORF">M5J20_03140</name>
</gene>
<evidence type="ECO:0000256" key="2">
    <source>
        <dbReference type="ARBA" id="ARBA00022801"/>
    </source>
</evidence>
<dbReference type="CDD" id="cd03444">
    <property type="entry name" value="Thioesterase_II_repeat1"/>
    <property type="match status" value="1"/>
</dbReference>
<evidence type="ECO:0000259" key="3">
    <source>
        <dbReference type="Pfam" id="PF02551"/>
    </source>
</evidence>
<accession>A0ABT1FZJ2</accession>
<evidence type="ECO:0000259" key="4">
    <source>
        <dbReference type="Pfam" id="PF13622"/>
    </source>
</evidence>
<reference evidence="5" key="1">
    <citation type="submission" date="2022-05" db="EMBL/GenBank/DDBJ databases">
        <title>Corynebacterium sp. TA-R-1 sp. nov., isolated from human feces.</title>
        <authorList>
            <person name="Shamsuzzaman M."/>
            <person name="Dahal R.H."/>
        </authorList>
    </citation>
    <scope>NUCLEOTIDE SEQUENCE</scope>
    <source>
        <strain evidence="5">TA-R-1</strain>
    </source>
</reference>
<dbReference type="RefSeq" id="WP_253576233.1">
    <property type="nucleotide sequence ID" value="NZ_JAMFTQ010000002.1"/>
</dbReference>